<name>A0ABS3X2R5_9ACTN</name>
<dbReference type="Proteomes" id="UP001518976">
    <property type="component" value="Unassembled WGS sequence"/>
</dbReference>
<comment type="caution">
    <text evidence="1">The sequence shown here is derived from an EMBL/GenBank/DDBJ whole genome shotgun (WGS) entry which is preliminary data.</text>
</comment>
<proteinExistence type="predicted"/>
<gene>
    <name evidence="1" type="ORF">JW592_29945</name>
</gene>
<accession>A0ABS3X2R5</accession>
<reference evidence="1 2" key="1">
    <citation type="submission" date="2021-02" db="EMBL/GenBank/DDBJ databases">
        <title>Streptomyces spirodelae sp. nov., isolated from duckweed.</title>
        <authorList>
            <person name="Saimee Y."/>
            <person name="Duangmal K."/>
        </authorList>
    </citation>
    <scope>NUCLEOTIDE SEQUENCE [LARGE SCALE GENOMIC DNA]</scope>
    <source>
        <strain evidence="1 2">DW4-2</strain>
    </source>
</reference>
<evidence type="ECO:0000313" key="2">
    <source>
        <dbReference type="Proteomes" id="UP001518976"/>
    </source>
</evidence>
<evidence type="ECO:0000313" key="1">
    <source>
        <dbReference type="EMBL" id="MBO8189633.1"/>
    </source>
</evidence>
<organism evidence="1 2">
    <name type="scientific">Streptomyces spirodelae</name>
    <dbReference type="NCBI Taxonomy" id="2812904"/>
    <lineage>
        <taxon>Bacteria</taxon>
        <taxon>Bacillati</taxon>
        <taxon>Actinomycetota</taxon>
        <taxon>Actinomycetes</taxon>
        <taxon>Kitasatosporales</taxon>
        <taxon>Streptomycetaceae</taxon>
        <taxon>Streptomyces</taxon>
    </lineage>
</organism>
<dbReference type="EMBL" id="JAFFZN010000038">
    <property type="protein sequence ID" value="MBO8189633.1"/>
    <property type="molecule type" value="Genomic_DNA"/>
</dbReference>
<dbReference type="RefSeq" id="WP_209268392.1">
    <property type="nucleotide sequence ID" value="NZ_JAFFZN010000038.1"/>
</dbReference>
<sequence>MQNEKELPAHSLNVRLEKAHCRTAFPHPDTDMAVQQVALLPPCATSWPNWSTAAPPARLACVVRRVFSARQVFKGEAGPCQ</sequence>
<keyword evidence="2" id="KW-1185">Reference proteome</keyword>
<protein>
    <submittedName>
        <fullName evidence="1">Uncharacterized protein</fullName>
    </submittedName>
</protein>